<dbReference type="RefSeq" id="WP_221920397.1">
    <property type="nucleotide sequence ID" value="NZ_CP173660.1"/>
</dbReference>
<dbReference type="EMBL" id="VIRV01000034">
    <property type="protein sequence ID" value="MBY0759916.1"/>
    <property type="molecule type" value="Genomic_DNA"/>
</dbReference>
<sequence>MPLPASPYETAVWSTATIQPDYLIKIGDCKYSVPYEFIGKKVDIRATENSIEVFYHNNRIASHVRRLYSPEPIYVPEHMPENHRKFLEYNTDSFLDWGMNVGPSTLIVVKHFLYMHKVEQQGYKSCASLMKLADRYGTERLENACIKALSYTPSPSLKNISTILKNGQDKVAVASSSASNKESSKYGITRGASYYEGGDRL</sequence>
<feature type="domain" description="Transposase for insertion sequence element IS21-like C-terminal" evidence="1">
    <location>
        <begin position="3"/>
        <end position="66"/>
    </location>
</feature>
<dbReference type="PANTHER" id="PTHR35004:SF8">
    <property type="entry name" value="TRANSPOSASE RV3428C-RELATED"/>
    <property type="match status" value="1"/>
</dbReference>
<proteinExistence type="predicted"/>
<evidence type="ECO:0000313" key="3">
    <source>
        <dbReference type="Proteomes" id="UP000779049"/>
    </source>
</evidence>
<name>A0ABS7LA03_9FIRM</name>
<accession>A0ABS7LA03</accession>
<reference evidence="2 3" key="1">
    <citation type="journal article" date="2020" name="New Microbes New Infect">
        <title>Sellimonas caecigallum sp. nov., description and genome sequence of a new member of the Sellimonas genus isolated from the cecum of feral chicken.</title>
        <authorList>
            <person name="Wongkuna S."/>
            <person name="Ghimire S."/>
            <person name="Antony L."/>
            <person name="Chankhamhaengdecha S."/>
            <person name="Janvilisri T."/>
            <person name="Scaria J."/>
        </authorList>
    </citation>
    <scope>NUCLEOTIDE SEQUENCE [LARGE SCALE GENOMIC DNA]</scope>
    <source>
        <strain evidence="2 3">SW451</strain>
    </source>
</reference>
<dbReference type="Pfam" id="PF22483">
    <property type="entry name" value="Mu-transpos_C_2"/>
    <property type="match status" value="1"/>
</dbReference>
<organism evidence="2 3">
    <name type="scientific">Sellimonas caecigallum</name>
    <dbReference type="NCBI Taxonomy" id="2592333"/>
    <lineage>
        <taxon>Bacteria</taxon>
        <taxon>Bacillati</taxon>
        <taxon>Bacillota</taxon>
        <taxon>Clostridia</taxon>
        <taxon>Lachnospirales</taxon>
        <taxon>Lachnospiraceae</taxon>
        <taxon>Sellimonas</taxon>
    </lineage>
</organism>
<evidence type="ECO:0000259" key="1">
    <source>
        <dbReference type="Pfam" id="PF22483"/>
    </source>
</evidence>
<comment type="caution">
    <text evidence="2">The sequence shown here is derived from an EMBL/GenBank/DDBJ whole genome shotgun (WGS) entry which is preliminary data.</text>
</comment>
<dbReference type="Proteomes" id="UP000779049">
    <property type="component" value="Unassembled WGS sequence"/>
</dbReference>
<dbReference type="InterPro" id="IPR054353">
    <property type="entry name" value="IstA-like_C"/>
</dbReference>
<gene>
    <name evidence="2" type="ORF">FLB61_12705</name>
</gene>
<protein>
    <recommendedName>
        <fullName evidence="1">Transposase for insertion sequence element IS21-like C-terminal domain-containing protein</fullName>
    </recommendedName>
</protein>
<dbReference type="PANTHER" id="PTHR35004">
    <property type="entry name" value="TRANSPOSASE RV3428C-RELATED"/>
    <property type="match status" value="1"/>
</dbReference>
<keyword evidence="3" id="KW-1185">Reference proteome</keyword>
<evidence type="ECO:0000313" key="2">
    <source>
        <dbReference type="EMBL" id="MBY0759916.1"/>
    </source>
</evidence>